<keyword evidence="1" id="KW-0812">Transmembrane</keyword>
<evidence type="ECO:0000313" key="2">
    <source>
        <dbReference type="EMBL" id="ALC22365.1"/>
    </source>
</evidence>
<evidence type="ECO:0000256" key="1">
    <source>
        <dbReference type="SAM" id="Phobius"/>
    </source>
</evidence>
<reference evidence="2 3" key="1">
    <citation type="submission" date="2015-08" db="EMBL/GenBank/DDBJ databases">
        <title>Genome sequence of the pristinamycin over-producing bacterium Streptomyces pristinaespiralis HCCB10218.</title>
        <authorList>
            <person name="Tian J."/>
            <person name="Yang J."/>
            <person name="Li L."/>
            <person name="Ruan L."/>
            <person name="Wei W."/>
            <person name="Zheng G."/>
            <person name="Wei Z."/>
            <person name="Yang S."/>
            <person name="Ge M."/>
            <person name="Jiang W."/>
            <person name="Lu Y."/>
        </authorList>
    </citation>
    <scope>NUCLEOTIDE SEQUENCE [LARGE SCALE GENOMIC DNA]</scope>
    <source>
        <strain evidence="2 3">HCCB 10218</strain>
    </source>
</reference>
<evidence type="ECO:0000313" key="3">
    <source>
        <dbReference type="Proteomes" id="UP000060513"/>
    </source>
</evidence>
<sequence>MEDTMVPRFRVTIDIALRELPFAVVGGAGSALGIWVEAPVYAVAVGAFLITFRVTARLWKGQDL</sequence>
<dbReference type="KEGG" id="spri:SPRI_4059"/>
<keyword evidence="1" id="KW-0472">Membrane</keyword>
<protein>
    <submittedName>
        <fullName evidence="2">Uncharacterized protein</fullName>
    </submittedName>
</protein>
<proteinExistence type="predicted"/>
<keyword evidence="1" id="KW-1133">Transmembrane helix</keyword>
<gene>
    <name evidence="2" type="ORF">SPRI_4059</name>
</gene>
<dbReference type="GeneID" id="97234897"/>
<accession>A0A0M4DBH5</accession>
<dbReference type="PATRIC" id="fig|38300.4.peg.4257"/>
<name>A0A0M4DBH5_STRPR</name>
<feature type="transmembrane region" description="Helical" evidence="1">
    <location>
        <begin position="20"/>
        <end position="50"/>
    </location>
</feature>
<organism evidence="2">
    <name type="scientific">Streptomyces pristinaespiralis</name>
    <dbReference type="NCBI Taxonomy" id="38300"/>
    <lineage>
        <taxon>Bacteria</taxon>
        <taxon>Bacillati</taxon>
        <taxon>Actinomycetota</taxon>
        <taxon>Actinomycetes</taxon>
        <taxon>Kitasatosporales</taxon>
        <taxon>Streptomycetaceae</taxon>
        <taxon>Streptomyces</taxon>
    </lineage>
</organism>
<dbReference type="Proteomes" id="UP000060513">
    <property type="component" value="Chromosome"/>
</dbReference>
<dbReference type="AlphaFoldDB" id="A0A0M4DBH5"/>
<dbReference type="EMBL" id="CP011340">
    <property type="protein sequence ID" value="ALC22365.1"/>
    <property type="molecule type" value="Genomic_DNA"/>
</dbReference>
<dbReference type="RefSeq" id="WP_050791534.1">
    <property type="nucleotide sequence ID" value="NZ_CP011340.1"/>
</dbReference>